<protein>
    <submittedName>
        <fullName evidence="5">IS66 family transposase</fullName>
    </submittedName>
</protein>
<evidence type="ECO:0000259" key="1">
    <source>
        <dbReference type="Pfam" id="PF03050"/>
    </source>
</evidence>
<dbReference type="Pfam" id="PF13005">
    <property type="entry name" value="zf-IS66"/>
    <property type="match status" value="1"/>
</dbReference>
<dbReference type="EMBL" id="BMZG01000032">
    <property type="protein sequence ID" value="GHA80308.1"/>
    <property type="molecule type" value="Genomic_DNA"/>
</dbReference>
<dbReference type="InterPro" id="IPR039552">
    <property type="entry name" value="IS66_C"/>
</dbReference>
<dbReference type="InterPro" id="IPR024463">
    <property type="entry name" value="Transposase_TnpC_homeodom"/>
</dbReference>
<dbReference type="Pfam" id="PF13007">
    <property type="entry name" value="LZ_Tnp_IS66"/>
    <property type="match status" value="1"/>
</dbReference>
<organism evidence="5 6">
    <name type="scientific">Formosimonas limnophila</name>
    <dbReference type="NCBI Taxonomy" id="1384487"/>
    <lineage>
        <taxon>Bacteria</taxon>
        <taxon>Pseudomonadati</taxon>
        <taxon>Pseudomonadota</taxon>
        <taxon>Betaproteobacteria</taxon>
        <taxon>Burkholderiales</taxon>
        <taxon>Burkholderiaceae</taxon>
        <taxon>Formosimonas</taxon>
    </lineage>
</organism>
<dbReference type="InterPro" id="IPR052344">
    <property type="entry name" value="Transposase-related"/>
</dbReference>
<evidence type="ECO:0000313" key="5">
    <source>
        <dbReference type="EMBL" id="GHA80308.1"/>
    </source>
</evidence>
<evidence type="ECO:0000259" key="2">
    <source>
        <dbReference type="Pfam" id="PF13005"/>
    </source>
</evidence>
<dbReference type="PANTHER" id="PTHR33678:SF1">
    <property type="entry name" value="BLL1576 PROTEIN"/>
    <property type="match status" value="1"/>
</dbReference>
<evidence type="ECO:0000313" key="6">
    <source>
        <dbReference type="Proteomes" id="UP000614287"/>
    </source>
</evidence>
<dbReference type="InterPro" id="IPR004291">
    <property type="entry name" value="Transposase_IS66_central"/>
</dbReference>
<feature type="domain" description="Transposase IS66 C-terminal" evidence="4">
    <location>
        <begin position="505"/>
        <end position="541"/>
    </location>
</feature>
<name>A0A8J3CPI2_9BURK</name>
<dbReference type="AlphaFoldDB" id="A0A8J3CPI2"/>
<dbReference type="Pfam" id="PF13817">
    <property type="entry name" value="DDE_Tnp_IS66_C"/>
    <property type="match status" value="1"/>
</dbReference>
<keyword evidence="6" id="KW-1185">Reference proteome</keyword>
<accession>A0A8J3CPI2</accession>
<sequence length="549" mass="61961">MISWWHMNYNHIMIIAPANASTSNAALDAALRYIEQLEYDAKAYDAQIKERNAQIMQRDRYIEQITNERDARIEEANHKQLKIDQLTYELSRYKRHQFGKTSEVLSKVQQDLFTDSMAEDFAAIESELEQMRDVPRKPRVGAHRQPLPAHLPREVIIHEPESCQCNQCGGALVKLGEDVTEKLHYTPGTFSVQRHIRPKYACKPCERIVTAPVPAAIIDGGLATNELLASIVINKYLDHLPLYRIEQIAARQDVHLPRQTMAEWVGKVGVALQPLVDALTQRMLQANVLHADETPIRQLDPGSGKTHSAYIWAYRTAGNSPPIIVFDHQSSRSGKHARQFLAGWRGHLMVDDYSGYKAMFNDEVVELGCWAHARRKFHDVFAANGSTTAHEALERIGQLYAIEREAAALDDAQRHTMRQNQSLPLLETLHSWLISIPTVGNTAIARAINYTLKRWPALTRYIESGAFPIDNNPIENAIRPIAIGKKNWLFVGSERAGKRAAAIQSLLATAKANGIEPYAWLLDTLNKLPTWPNSKIHDLLPLKNQDGCP</sequence>
<evidence type="ECO:0000259" key="4">
    <source>
        <dbReference type="Pfam" id="PF13817"/>
    </source>
</evidence>
<gene>
    <name evidence="5" type="ORF">GCM10009007_21140</name>
</gene>
<comment type="caution">
    <text evidence="5">The sequence shown here is derived from an EMBL/GenBank/DDBJ whole genome shotgun (WGS) entry which is preliminary data.</text>
</comment>
<feature type="domain" description="Transposase IS66 zinc-finger binding" evidence="2">
    <location>
        <begin position="163"/>
        <end position="206"/>
    </location>
</feature>
<proteinExistence type="predicted"/>
<evidence type="ECO:0000259" key="3">
    <source>
        <dbReference type="Pfam" id="PF13007"/>
    </source>
</evidence>
<feature type="domain" description="Transposase IS66 central" evidence="1">
    <location>
        <begin position="221"/>
        <end position="498"/>
    </location>
</feature>
<feature type="domain" description="Transposase TnpC homeodomain" evidence="3">
    <location>
        <begin position="85"/>
        <end position="156"/>
    </location>
</feature>
<dbReference type="NCBIfam" id="NF033517">
    <property type="entry name" value="transpos_IS66"/>
    <property type="match status" value="1"/>
</dbReference>
<dbReference type="PANTHER" id="PTHR33678">
    <property type="entry name" value="BLL1576 PROTEIN"/>
    <property type="match status" value="1"/>
</dbReference>
<reference evidence="5" key="1">
    <citation type="journal article" date="2014" name="Int. J. Syst. Evol. Microbiol.">
        <title>Complete genome sequence of Corynebacterium casei LMG S-19264T (=DSM 44701T), isolated from a smear-ripened cheese.</title>
        <authorList>
            <consortium name="US DOE Joint Genome Institute (JGI-PGF)"/>
            <person name="Walter F."/>
            <person name="Albersmeier A."/>
            <person name="Kalinowski J."/>
            <person name="Ruckert C."/>
        </authorList>
    </citation>
    <scope>NUCLEOTIDE SEQUENCE</scope>
    <source>
        <strain evidence="5">KCTC 32501</strain>
    </source>
</reference>
<reference evidence="5" key="2">
    <citation type="submission" date="2020-09" db="EMBL/GenBank/DDBJ databases">
        <authorList>
            <person name="Sun Q."/>
            <person name="Kim S."/>
        </authorList>
    </citation>
    <scope>NUCLEOTIDE SEQUENCE</scope>
    <source>
        <strain evidence="5">KCTC 32501</strain>
    </source>
</reference>
<dbReference type="Pfam" id="PF03050">
    <property type="entry name" value="DDE_Tnp_IS66"/>
    <property type="match status" value="1"/>
</dbReference>
<dbReference type="Proteomes" id="UP000614287">
    <property type="component" value="Unassembled WGS sequence"/>
</dbReference>
<dbReference type="InterPro" id="IPR024474">
    <property type="entry name" value="Znf_dom_IS66"/>
</dbReference>